<evidence type="ECO:0000313" key="10">
    <source>
        <dbReference type="EMBL" id="AUB83063.1"/>
    </source>
</evidence>
<evidence type="ECO:0000256" key="3">
    <source>
        <dbReference type="ARBA" id="ARBA00022679"/>
    </source>
</evidence>
<evidence type="ECO:0000256" key="5">
    <source>
        <dbReference type="ARBA" id="ARBA00022984"/>
    </source>
</evidence>
<dbReference type="GO" id="GO:0016740">
    <property type="term" value="F:transferase activity"/>
    <property type="evidence" value="ECO:0007669"/>
    <property type="project" value="UniProtKB-KW"/>
</dbReference>
<comment type="pathway">
    <text evidence="1 7">Cell wall biogenesis; peptidoglycan biosynthesis.</text>
</comment>
<dbReference type="InterPro" id="IPR005490">
    <property type="entry name" value="LD_TPept_cat_dom"/>
</dbReference>
<name>A0A2K8UBV0_9GAMM</name>
<dbReference type="GO" id="GO:0009252">
    <property type="term" value="P:peptidoglycan biosynthetic process"/>
    <property type="evidence" value="ECO:0007669"/>
    <property type="project" value="UniProtKB-UniPathway"/>
</dbReference>
<protein>
    <recommendedName>
        <fullName evidence="9">L,D-TPase catalytic domain-containing protein</fullName>
    </recommendedName>
</protein>
<dbReference type="PANTHER" id="PTHR36699">
    <property type="entry name" value="LD-TRANSPEPTIDASE"/>
    <property type="match status" value="1"/>
</dbReference>
<dbReference type="PROSITE" id="PS52029">
    <property type="entry name" value="LD_TPASE"/>
    <property type="match status" value="1"/>
</dbReference>
<organism evidence="10 11">
    <name type="scientific">Candidatus Thiodictyon syntrophicum</name>
    <dbReference type="NCBI Taxonomy" id="1166950"/>
    <lineage>
        <taxon>Bacteria</taxon>
        <taxon>Pseudomonadati</taxon>
        <taxon>Pseudomonadota</taxon>
        <taxon>Gammaproteobacteria</taxon>
        <taxon>Chromatiales</taxon>
        <taxon>Chromatiaceae</taxon>
        <taxon>Thiodictyon</taxon>
    </lineage>
</organism>
<evidence type="ECO:0000256" key="7">
    <source>
        <dbReference type="PROSITE-ProRule" id="PRU01373"/>
    </source>
</evidence>
<keyword evidence="3" id="KW-0808">Transferase</keyword>
<dbReference type="AlphaFoldDB" id="A0A2K8UBV0"/>
<sequence>MRNFYRSLLLLGALVSPLAAHAFSLPWLSKPAPRPPAPAAAPAAAERTDALPLADRILVKKSARRLYLMRGNTALRTYKVALGYQPTGHKRYQGDGRTPEGRYFIDQRRDRSKYRKALRISYPSPSDRLRARVKGNDPGGLIMIHGTPTAGSEKRSGDWTFGCIAVTNMEIDEIWSLTTQGIPVEILP</sequence>
<dbReference type="SUPFAM" id="SSF141523">
    <property type="entry name" value="L,D-transpeptidase catalytic domain-like"/>
    <property type="match status" value="1"/>
</dbReference>
<evidence type="ECO:0000256" key="8">
    <source>
        <dbReference type="SAM" id="SignalP"/>
    </source>
</evidence>
<evidence type="ECO:0000313" key="11">
    <source>
        <dbReference type="Proteomes" id="UP000232638"/>
    </source>
</evidence>
<feature type="signal peptide" evidence="8">
    <location>
        <begin position="1"/>
        <end position="22"/>
    </location>
</feature>
<feature type="active site" description="Nucleophile" evidence="7">
    <location>
        <position position="163"/>
    </location>
</feature>
<dbReference type="GO" id="GO:0071555">
    <property type="term" value="P:cell wall organization"/>
    <property type="evidence" value="ECO:0007669"/>
    <property type="project" value="UniProtKB-UniRule"/>
</dbReference>
<keyword evidence="11" id="KW-1185">Reference proteome</keyword>
<feature type="chain" id="PRO_5014920712" description="L,D-TPase catalytic domain-containing protein" evidence="8">
    <location>
        <begin position="23"/>
        <end position="188"/>
    </location>
</feature>
<keyword evidence="6 7" id="KW-0961">Cell wall biogenesis/degradation</keyword>
<dbReference type="EMBL" id="CP020370">
    <property type="protein sequence ID" value="AUB83063.1"/>
    <property type="molecule type" value="Genomic_DNA"/>
</dbReference>
<keyword evidence="8" id="KW-0732">Signal</keyword>
<dbReference type="KEGG" id="tsy:THSYN_20350"/>
<evidence type="ECO:0000256" key="4">
    <source>
        <dbReference type="ARBA" id="ARBA00022960"/>
    </source>
</evidence>
<evidence type="ECO:0000259" key="9">
    <source>
        <dbReference type="PROSITE" id="PS52029"/>
    </source>
</evidence>
<dbReference type="Gene3D" id="2.40.440.10">
    <property type="entry name" value="L,D-transpeptidase catalytic domain-like"/>
    <property type="match status" value="1"/>
</dbReference>
<accession>A0A2K8UBV0</accession>
<evidence type="ECO:0000256" key="6">
    <source>
        <dbReference type="ARBA" id="ARBA00023316"/>
    </source>
</evidence>
<dbReference type="Proteomes" id="UP000232638">
    <property type="component" value="Chromosome"/>
</dbReference>
<dbReference type="Pfam" id="PF03734">
    <property type="entry name" value="YkuD"/>
    <property type="match status" value="1"/>
</dbReference>
<keyword evidence="4 7" id="KW-0133">Cell shape</keyword>
<feature type="active site" description="Proton donor/acceptor" evidence="7">
    <location>
        <position position="145"/>
    </location>
</feature>
<dbReference type="PANTHER" id="PTHR36699:SF1">
    <property type="entry name" value="L,D-TRANSPEPTIDASE YAFK-RELATED"/>
    <property type="match status" value="1"/>
</dbReference>
<dbReference type="GO" id="GO:0004180">
    <property type="term" value="F:carboxypeptidase activity"/>
    <property type="evidence" value="ECO:0007669"/>
    <property type="project" value="UniProtKB-ARBA"/>
</dbReference>
<evidence type="ECO:0000256" key="2">
    <source>
        <dbReference type="ARBA" id="ARBA00005992"/>
    </source>
</evidence>
<feature type="domain" description="L,D-TPase catalytic" evidence="9">
    <location>
        <begin position="55"/>
        <end position="187"/>
    </location>
</feature>
<evidence type="ECO:0000256" key="1">
    <source>
        <dbReference type="ARBA" id="ARBA00004752"/>
    </source>
</evidence>
<proteinExistence type="inferred from homology"/>
<comment type="similarity">
    <text evidence="2">Belongs to the YkuD family.</text>
</comment>
<reference evidence="10 11" key="1">
    <citation type="submission" date="2017-03" db="EMBL/GenBank/DDBJ databases">
        <title>Complete genome sequence of Candidatus 'Thiodictyon syntrophicum' sp. nov. strain Cad16T, a photolithoautotroph purple sulfur bacterium isolated from an alpine meromictic lake.</title>
        <authorList>
            <person name="Luedin S.M."/>
            <person name="Pothier J.F."/>
            <person name="Danza F."/>
            <person name="Storelli N."/>
            <person name="Wittwer M."/>
            <person name="Tonolla M."/>
        </authorList>
    </citation>
    <scope>NUCLEOTIDE SEQUENCE [LARGE SCALE GENOMIC DNA]</scope>
    <source>
        <strain evidence="10 11">Cad16T</strain>
    </source>
</reference>
<dbReference type="CDD" id="cd16913">
    <property type="entry name" value="YkuD_like"/>
    <property type="match status" value="1"/>
</dbReference>
<dbReference type="RefSeq" id="WP_100920761.1">
    <property type="nucleotide sequence ID" value="NZ_CP020370.1"/>
</dbReference>
<dbReference type="InterPro" id="IPR038063">
    <property type="entry name" value="Transpep_catalytic_dom"/>
</dbReference>
<keyword evidence="5 7" id="KW-0573">Peptidoglycan synthesis</keyword>
<gene>
    <name evidence="10" type="ORF">THSYN_20350</name>
</gene>
<dbReference type="OrthoDB" id="9809748at2"/>
<dbReference type="GO" id="GO:0008360">
    <property type="term" value="P:regulation of cell shape"/>
    <property type="evidence" value="ECO:0007669"/>
    <property type="project" value="UniProtKB-UniRule"/>
</dbReference>
<dbReference type="UniPathway" id="UPA00219"/>